<dbReference type="SUPFAM" id="SSF52317">
    <property type="entry name" value="Class I glutamine amidotransferase-like"/>
    <property type="match status" value="1"/>
</dbReference>
<dbReference type="RefSeq" id="WP_149267507.1">
    <property type="nucleotide sequence ID" value="NZ_VFJB01000010.1"/>
</dbReference>
<feature type="active site" description="Nucleophile" evidence="8">
    <location>
        <position position="86"/>
    </location>
</feature>
<dbReference type="GO" id="GO:0006189">
    <property type="term" value="P:'de novo' IMP biosynthetic process"/>
    <property type="evidence" value="ECO:0007669"/>
    <property type="project" value="UniProtKB-UniRule"/>
</dbReference>
<comment type="pathway">
    <text evidence="8">Purine metabolism; IMP biosynthesis via de novo pathway; 5-amino-1-(5-phospho-D-ribosyl)imidazole from N(2)-formyl-N(1)-(5-phospho-D-ribosyl)glycinamide: step 1/2.</text>
</comment>
<dbReference type="OrthoDB" id="9804441at2"/>
<dbReference type="InterPro" id="IPR010075">
    <property type="entry name" value="PRibForGlyAmidine_synth_PurQ"/>
</dbReference>
<dbReference type="GO" id="GO:0004642">
    <property type="term" value="F:phosphoribosylformylglycinamidine synthase activity"/>
    <property type="evidence" value="ECO:0007669"/>
    <property type="project" value="UniProtKB-UniRule"/>
</dbReference>
<evidence type="ECO:0000313" key="9">
    <source>
        <dbReference type="EMBL" id="KAA0256929.1"/>
    </source>
</evidence>
<comment type="function">
    <text evidence="8">Part of the phosphoribosylformylglycinamidine synthase complex involved in the purines biosynthetic pathway. Catalyzes the ATP-dependent conversion of formylglycinamide ribonucleotide (FGAR) and glutamine to yield formylglycinamidine ribonucleotide (FGAM) and glutamate. The FGAM synthase complex is composed of three subunits. PurQ produces an ammonia molecule by converting glutamine to glutamate. PurL transfers the ammonia molecule to FGAR to form FGAM in an ATP-dependent manner. PurS interacts with PurQ and PurL and is thought to assist in the transfer of the ammonia molecule from PurQ to PurL.</text>
</comment>
<evidence type="ECO:0000256" key="2">
    <source>
        <dbReference type="ARBA" id="ARBA00022598"/>
    </source>
</evidence>
<dbReference type="SMART" id="SM01211">
    <property type="entry name" value="GATase_5"/>
    <property type="match status" value="1"/>
</dbReference>
<sequence length="231" mass="25694">MKAGVVVFPGSNCDHDCYHVLKHVCGIETSFIWHKDTEINDYDLIVLPGGFSYGDYLRCGAIASKSPIMDTIIDFAEKGGYVIGICNGFQILTESGLLPGALLKNRSLKFICKNVYLRVENSFTPFTSLYSIGEIVKIPIAHMEGNYYIDEDGLKELKNNSQIVFKYCDEYGEINKESNPNGSIENIAGIINKRGNVLGMMPHPERAAEDILSSKDGLYLFKSIIDFIKEG</sequence>
<comment type="caution">
    <text evidence="9">The sequence shown here is derived from an EMBL/GenBank/DDBJ whole genome shotgun (WGS) entry which is preliminary data.</text>
</comment>
<comment type="catalytic activity">
    <reaction evidence="8">
        <text>N(2)-formyl-N(1)-(5-phospho-beta-D-ribosyl)glycinamide + L-glutamine + ATP + H2O = 2-formamido-N(1)-(5-O-phospho-beta-D-ribosyl)acetamidine + L-glutamate + ADP + phosphate + H(+)</text>
        <dbReference type="Rhea" id="RHEA:17129"/>
        <dbReference type="ChEBI" id="CHEBI:15377"/>
        <dbReference type="ChEBI" id="CHEBI:15378"/>
        <dbReference type="ChEBI" id="CHEBI:29985"/>
        <dbReference type="ChEBI" id="CHEBI:30616"/>
        <dbReference type="ChEBI" id="CHEBI:43474"/>
        <dbReference type="ChEBI" id="CHEBI:58359"/>
        <dbReference type="ChEBI" id="CHEBI:147286"/>
        <dbReference type="ChEBI" id="CHEBI:147287"/>
        <dbReference type="ChEBI" id="CHEBI:456216"/>
        <dbReference type="EC" id="6.3.5.3"/>
    </reaction>
</comment>
<dbReference type="AlphaFoldDB" id="A0A5A8F5M3"/>
<dbReference type="Pfam" id="PF13507">
    <property type="entry name" value="GATase_5"/>
    <property type="match status" value="1"/>
</dbReference>
<comment type="subunit">
    <text evidence="8">Part of the FGAM synthase complex composed of 1 PurL, 1 PurQ and 2 PurS subunits.</text>
</comment>
<keyword evidence="1 8" id="KW-0963">Cytoplasm</keyword>
<dbReference type="GO" id="GO:0005524">
    <property type="term" value="F:ATP binding"/>
    <property type="evidence" value="ECO:0007669"/>
    <property type="project" value="UniProtKB-KW"/>
</dbReference>
<proteinExistence type="inferred from homology"/>
<dbReference type="GO" id="GO:0005737">
    <property type="term" value="C:cytoplasm"/>
    <property type="evidence" value="ECO:0007669"/>
    <property type="project" value="UniProtKB-SubCell"/>
</dbReference>
<evidence type="ECO:0000256" key="7">
    <source>
        <dbReference type="ARBA" id="ARBA00022962"/>
    </source>
</evidence>
<dbReference type="GO" id="GO:0004359">
    <property type="term" value="F:glutaminase activity"/>
    <property type="evidence" value="ECO:0007669"/>
    <property type="project" value="UniProtKB-EC"/>
</dbReference>
<dbReference type="EC" id="3.5.1.2" evidence="8"/>
<evidence type="ECO:0000256" key="4">
    <source>
        <dbReference type="ARBA" id="ARBA00022755"/>
    </source>
</evidence>
<dbReference type="UniPathway" id="UPA00074">
    <property type="reaction ID" value="UER00128"/>
</dbReference>
<name>A0A5A8F5M3_9BACT</name>
<accession>A0A5A8F5M3</accession>
<evidence type="ECO:0000256" key="3">
    <source>
        <dbReference type="ARBA" id="ARBA00022741"/>
    </source>
</evidence>
<dbReference type="NCBIfam" id="TIGR01737">
    <property type="entry name" value="FGAM_synth_I"/>
    <property type="match status" value="1"/>
</dbReference>
<dbReference type="HAMAP" id="MF_00421">
    <property type="entry name" value="PurQ"/>
    <property type="match status" value="1"/>
</dbReference>
<keyword evidence="6 8" id="KW-0067">ATP-binding</keyword>
<keyword evidence="3 8" id="KW-0547">Nucleotide-binding</keyword>
<organism evidence="9 10">
    <name type="scientific">Deferribacter autotrophicus</name>
    <dbReference type="NCBI Taxonomy" id="500465"/>
    <lineage>
        <taxon>Bacteria</taxon>
        <taxon>Pseudomonadati</taxon>
        <taxon>Deferribacterota</taxon>
        <taxon>Deferribacteres</taxon>
        <taxon>Deferribacterales</taxon>
        <taxon>Deferribacteraceae</taxon>
        <taxon>Deferribacter</taxon>
    </lineage>
</organism>
<comment type="subcellular location">
    <subcellularLocation>
        <location evidence="8">Cytoplasm</location>
    </subcellularLocation>
</comment>
<dbReference type="PROSITE" id="PS51273">
    <property type="entry name" value="GATASE_TYPE_1"/>
    <property type="match status" value="1"/>
</dbReference>
<dbReference type="InterPro" id="IPR029062">
    <property type="entry name" value="Class_I_gatase-like"/>
</dbReference>
<keyword evidence="2 8" id="KW-0436">Ligase</keyword>
<evidence type="ECO:0000256" key="1">
    <source>
        <dbReference type="ARBA" id="ARBA00022490"/>
    </source>
</evidence>
<dbReference type="PANTHER" id="PTHR47552:SF1">
    <property type="entry name" value="PHOSPHORIBOSYLFORMYLGLYCINAMIDINE SYNTHASE SUBUNIT PURQ"/>
    <property type="match status" value="1"/>
</dbReference>
<keyword evidence="7 8" id="KW-0315">Glutamine amidotransferase</keyword>
<evidence type="ECO:0000256" key="6">
    <source>
        <dbReference type="ARBA" id="ARBA00022840"/>
    </source>
</evidence>
<feature type="active site" evidence="8">
    <location>
        <position position="203"/>
    </location>
</feature>
<protein>
    <recommendedName>
        <fullName evidence="8">Phosphoribosylformylglycinamidine synthase subunit PurQ</fullName>
        <shortName evidence="8">FGAM synthase</shortName>
        <ecNumber evidence="8">6.3.5.3</ecNumber>
    </recommendedName>
    <alternativeName>
        <fullName evidence="8">Formylglycinamide ribonucleotide amidotransferase subunit I</fullName>
        <shortName evidence="8">FGAR amidotransferase I</shortName>
        <shortName evidence="8">FGAR-AT I</shortName>
    </alternativeName>
    <alternativeName>
        <fullName evidence="8">Glutaminase PurQ</fullName>
        <ecNumber evidence="8">3.5.1.2</ecNumber>
    </alternativeName>
    <alternativeName>
        <fullName evidence="8">Phosphoribosylformylglycinamidine synthase subunit I</fullName>
    </alternativeName>
</protein>
<dbReference type="Gene3D" id="3.40.50.880">
    <property type="match status" value="1"/>
</dbReference>
<evidence type="ECO:0000256" key="8">
    <source>
        <dbReference type="HAMAP-Rule" id="MF_00421"/>
    </source>
</evidence>
<reference evidence="9 10" key="1">
    <citation type="submission" date="2019-06" db="EMBL/GenBank/DDBJ databases">
        <title>Genomic insights into carbon and energy metabolism of Deferribacter autotrophicus revealed new metabolic traits in the phylum Deferribacteres.</title>
        <authorList>
            <person name="Slobodkin A.I."/>
            <person name="Slobodkina G.B."/>
            <person name="Allioux M."/>
            <person name="Alain K."/>
            <person name="Jebbar M."/>
            <person name="Shadrin V."/>
            <person name="Kublanov I.V."/>
            <person name="Toshchakov S.V."/>
            <person name="Bonch-Osmolovskaya E.A."/>
        </authorList>
    </citation>
    <scope>NUCLEOTIDE SEQUENCE [LARGE SCALE GENOMIC DNA]</scope>
    <source>
        <strain evidence="9 10">SL50</strain>
    </source>
</reference>
<dbReference type="CDD" id="cd01740">
    <property type="entry name" value="GATase1_FGAR_AT"/>
    <property type="match status" value="1"/>
</dbReference>
<dbReference type="EC" id="6.3.5.3" evidence="8"/>
<keyword evidence="4 8" id="KW-0658">Purine biosynthesis</keyword>
<evidence type="ECO:0000313" key="10">
    <source>
        <dbReference type="Proteomes" id="UP000322876"/>
    </source>
</evidence>
<keyword evidence="10" id="KW-1185">Reference proteome</keyword>
<dbReference type="Proteomes" id="UP000322876">
    <property type="component" value="Unassembled WGS sequence"/>
</dbReference>
<comment type="catalytic activity">
    <reaction evidence="8">
        <text>L-glutamine + H2O = L-glutamate + NH4(+)</text>
        <dbReference type="Rhea" id="RHEA:15889"/>
        <dbReference type="ChEBI" id="CHEBI:15377"/>
        <dbReference type="ChEBI" id="CHEBI:28938"/>
        <dbReference type="ChEBI" id="CHEBI:29985"/>
        <dbReference type="ChEBI" id="CHEBI:58359"/>
        <dbReference type="EC" id="3.5.1.2"/>
    </reaction>
</comment>
<dbReference type="PIRSF" id="PIRSF001586">
    <property type="entry name" value="FGAM_synth_I"/>
    <property type="match status" value="1"/>
</dbReference>
<dbReference type="EMBL" id="VFJB01000010">
    <property type="protein sequence ID" value="KAA0256929.1"/>
    <property type="molecule type" value="Genomic_DNA"/>
</dbReference>
<gene>
    <name evidence="8 9" type="primary">purQ</name>
    <name evidence="9" type="ORF">FHQ18_12490</name>
</gene>
<keyword evidence="5 8" id="KW-0378">Hydrolase</keyword>
<evidence type="ECO:0000256" key="5">
    <source>
        <dbReference type="ARBA" id="ARBA00022801"/>
    </source>
</evidence>
<feature type="active site" evidence="8">
    <location>
        <position position="205"/>
    </location>
</feature>
<dbReference type="PANTHER" id="PTHR47552">
    <property type="entry name" value="PHOSPHORIBOSYLFORMYLGLYCINAMIDINE SYNTHASE SUBUNIT PURQ"/>
    <property type="match status" value="1"/>
</dbReference>
<dbReference type="NCBIfam" id="NF002957">
    <property type="entry name" value="PRK03619.1"/>
    <property type="match status" value="1"/>
</dbReference>